<keyword evidence="5" id="KW-0413">Isomerase</keyword>
<dbReference type="InterPro" id="IPR029045">
    <property type="entry name" value="ClpP/crotonase-like_dom_sf"/>
</dbReference>
<accession>A0A7X5U7S5</accession>
<evidence type="ECO:0000313" key="5">
    <source>
        <dbReference type="EMBL" id="NII05350.1"/>
    </source>
</evidence>
<dbReference type="CDD" id="cd06558">
    <property type="entry name" value="crotonase-like"/>
    <property type="match status" value="1"/>
</dbReference>
<proteinExistence type="predicted"/>
<keyword evidence="6" id="KW-1185">Reference proteome</keyword>
<dbReference type="PANTHER" id="PTHR43176">
    <property type="entry name" value="3-HYDROXYISOBUTYRYL-COA HYDROLASE-RELATED"/>
    <property type="match status" value="1"/>
</dbReference>
<dbReference type="Gene3D" id="3.90.226.10">
    <property type="entry name" value="2-enoyl-CoA Hydratase, Chain A, domain 1"/>
    <property type="match status" value="1"/>
</dbReference>
<dbReference type="GO" id="GO:0003860">
    <property type="term" value="F:3-hydroxyisobutyryl-CoA hydrolase activity"/>
    <property type="evidence" value="ECO:0007669"/>
    <property type="project" value="UniProtKB-EC"/>
</dbReference>
<dbReference type="EC" id="3.1.2.4" evidence="2"/>
<dbReference type="EMBL" id="JAARLZ010000002">
    <property type="protein sequence ID" value="NII05350.1"/>
    <property type="molecule type" value="Genomic_DNA"/>
</dbReference>
<comment type="catalytic activity">
    <reaction evidence="1">
        <text>3-hydroxy-2-methylpropanoyl-CoA + H2O = 3-hydroxy-2-methylpropanoate + CoA + H(+)</text>
        <dbReference type="Rhea" id="RHEA:20888"/>
        <dbReference type="ChEBI" id="CHEBI:11805"/>
        <dbReference type="ChEBI" id="CHEBI:15377"/>
        <dbReference type="ChEBI" id="CHEBI:15378"/>
        <dbReference type="ChEBI" id="CHEBI:57287"/>
        <dbReference type="ChEBI" id="CHEBI:57340"/>
        <dbReference type="EC" id="3.1.2.4"/>
    </reaction>
</comment>
<dbReference type="PANTHER" id="PTHR43176:SF3">
    <property type="entry name" value="3-HYDROXYISOBUTYRYL-COA HYDROLASE, MITOCHONDRIAL"/>
    <property type="match status" value="1"/>
</dbReference>
<protein>
    <recommendedName>
        <fullName evidence="2">3-hydroxyisobutyryl-CoA hydrolase</fullName>
        <ecNumber evidence="2">3.1.2.4</ecNumber>
    </recommendedName>
</protein>
<dbReference type="AlphaFoldDB" id="A0A7X5U7S5"/>
<evidence type="ECO:0000313" key="6">
    <source>
        <dbReference type="Proteomes" id="UP000490980"/>
    </source>
</evidence>
<dbReference type="NCBIfam" id="NF004127">
    <property type="entry name" value="PRK05617.1"/>
    <property type="match status" value="1"/>
</dbReference>
<name>A0A7X5U7S5_9GAMM</name>
<dbReference type="Proteomes" id="UP000490980">
    <property type="component" value="Unassembled WGS sequence"/>
</dbReference>
<dbReference type="GO" id="GO:0006574">
    <property type="term" value="P:L-valine catabolic process"/>
    <property type="evidence" value="ECO:0007669"/>
    <property type="project" value="TreeGrafter"/>
</dbReference>
<sequence length="390" mass="41966">MNAPGAIESPVLFEERTANNGKRIGIATLNAPKTLNGLSLDMALLLTERFDAWAADEDIALVVLQGAGEKAFCAGGDLHGLYRSMRDYRESGASDVSSNAYAAQFFEVEYRLDHRIHTYPKPVLCWGHGIVMGGGIGLMSGASHRVVTERSKLAFPEITVGLYPDVGGSGLLSRLPDHGGLFLGLTGALLNASDAIAAKLADWQLAEADRDTVYAELLSTAWKDDEAVNATLLADLLGGRAVAGEPGPFQRHAGHIATLCSGNDLDTIVATIRADTSDDPWLKTARDTLAAGSPGSARLAFELQQRARQMPLADVFRMEYIVSLHCAAHGDFQEGIRALLIDKDRSPHWNPSAQKEADARWSEGFFKAPWADGTHPLADLTDTVTQRTFA</sequence>
<evidence type="ECO:0000256" key="2">
    <source>
        <dbReference type="ARBA" id="ARBA00011915"/>
    </source>
</evidence>
<dbReference type="GO" id="GO:0005829">
    <property type="term" value="C:cytosol"/>
    <property type="evidence" value="ECO:0007669"/>
    <property type="project" value="TreeGrafter"/>
</dbReference>
<dbReference type="Pfam" id="PF16113">
    <property type="entry name" value="ECH_2"/>
    <property type="match status" value="1"/>
</dbReference>
<dbReference type="InterPro" id="IPR045004">
    <property type="entry name" value="ECH_dom"/>
</dbReference>
<feature type="domain" description="Enoyl-CoA hydratase/isomerase" evidence="4">
    <location>
        <begin position="24"/>
        <end position="366"/>
    </location>
</feature>
<evidence type="ECO:0000259" key="4">
    <source>
        <dbReference type="Pfam" id="PF16113"/>
    </source>
</evidence>
<gene>
    <name evidence="5" type="ORF">HBF25_02980</name>
</gene>
<comment type="caution">
    <text evidence="5">The sequence shown here is derived from an EMBL/GenBank/DDBJ whole genome shotgun (WGS) entry which is preliminary data.</text>
</comment>
<keyword evidence="3" id="KW-0378">Hydrolase</keyword>
<evidence type="ECO:0000256" key="3">
    <source>
        <dbReference type="ARBA" id="ARBA00022801"/>
    </source>
</evidence>
<organism evidence="5 6">
    <name type="scientific">Luteibacter anthropi</name>
    <dbReference type="NCBI Taxonomy" id="564369"/>
    <lineage>
        <taxon>Bacteria</taxon>
        <taxon>Pseudomonadati</taxon>
        <taxon>Pseudomonadota</taxon>
        <taxon>Gammaproteobacteria</taxon>
        <taxon>Lysobacterales</taxon>
        <taxon>Rhodanobacteraceae</taxon>
        <taxon>Luteibacter</taxon>
    </lineage>
</organism>
<dbReference type="SUPFAM" id="SSF52096">
    <property type="entry name" value="ClpP/crotonase"/>
    <property type="match status" value="1"/>
</dbReference>
<dbReference type="RefSeq" id="WP_166946468.1">
    <property type="nucleotide sequence ID" value="NZ_JAARLZ010000002.1"/>
</dbReference>
<dbReference type="GO" id="GO:0016853">
    <property type="term" value="F:isomerase activity"/>
    <property type="evidence" value="ECO:0007669"/>
    <property type="project" value="UniProtKB-KW"/>
</dbReference>
<evidence type="ECO:0000256" key="1">
    <source>
        <dbReference type="ARBA" id="ARBA00001709"/>
    </source>
</evidence>
<dbReference type="InterPro" id="IPR032259">
    <property type="entry name" value="HIBYL-CoA-H"/>
</dbReference>
<reference evidence="5 6" key="1">
    <citation type="submission" date="2020-03" db="EMBL/GenBank/DDBJ databases">
        <authorList>
            <person name="Lai Q."/>
        </authorList>
    </citation>
    <scope>NUCLEOTIDE SEQUENCE [LARGE SCALE GENOMIC DNA]</scope>
    <source>
        <strain evidence="5 6">CCUG 25036</strain>
    </source>
</reference>